<keyword evidence="1" id="KW-1133">Transmembrane helix</keyword>
<gene>
    <name evidence="2" type="ORF">BZG02_12000</name>
</gene>
<sequence length="65" mass="7582">MESSAIGRFDMQELRGFYNGEVNFWDRIYVGLKKEFFSKNIAIVPAWMIGVVIWLMLLLTGFGKF</sequence>
<keyword evidence="1" id="KW-0812">Transmembrane</keyword>
<name>A0A2N3HWM0_9BACT</name>
<dbReference type="AlphaFoldDB" id="A0A2N3HWM0"/>
<evidence type="ECO:0000256" key="1">
    <source>
        <dbReference type="SAM" id="Phobius"/>
    </source>
</evidence>
<proteinExistence type="predicted"/>
<feature type="transmembrane region" description="Helical" evidence="1">
    <location>
        <begin position="41"/>
        <end position="62"/>
    </location>
</feature>
<evidence type="ECO:0000313" key="2">
    <source>
        <dbReference type="EMBL" id="PKQ62447.1"/>
    </source>
</evidence>
<reference evidence="2 3" key="1">
    <citation type="journal article" date="2017" name="Front. Microbiol.">
        <title>Labilibaculum manganireducens gen. nov., sp. nov. and Labilibaculum filiforme sp. nov., Novel Bacteroidetes Isolated from Subsurface Sediments of the Baltic Sea.</title>
        <authorList>
            <person name="Vandieken V."/>
            <person name="Marshall I.P."/>
            <person name="Niemann H."/>
            <person name="Engelen B."/>
            <person name="Cypionka H."/>
        </authorList>
    </citation>
    <scope>NUCLEOTIDE SEQUENCE [LARGE SCALE GENOMIC DNA]</scope>
    <source>
        <strain evidence="2 3">59.16B</strain>
    </source>
</reference>
<evidence type="ECO:0000313" key="3">
    <source>
        <dbReference type="Proteomes" id="UP000233535"/>
    </source>
</evidence>
<dbReference type="Proteomes" id="UP000233535">
    <property type="component" value="Unassembled WGS sequence"/>
</dbReference>
<protein>
    <submittedName>
        <fullName evidence="2">Uncharacterized protein</fullName>
    </submittedName>
</protein>
<organism evidence="2 3">
    <name type="scientific">Labilibaculum filiforme</name>
    <dbReference type="NCBI Taxonomy" id="1940526"/>
    <lineage>
        <taxon>Bacteria</taxon>
        <taxon>Pseudomonadati</taxon>
        <taxon>Bacteroidota</taxon>
        <taxon>Bacteroidia</taxon>
        <taxon>Marinilabiliales</taxon>
        <taxon>Marinifilaceae</taxon>
        <taxon>Labilibaculum</taxon>
    </lineage>
</organism>
<comment type="caution">
    <text evidence="2">The sequence shown here is derived from an EMBL/GenBank/DDBJ whole genome shotgun (WGS) entry which is preliminary data.</text>
</comment>
<accession>A0A2N3HWM0</accession>
<dbReference type="EMBL" id="MVDD01000008">
    <property type="protein sequence ID" value="PKQ62447.1"/>
    <property type="molecule type" value="Genomic_DNA"/>
</dbReference>
<keyword evidence="3" id="KW-1185">Reference proteome</keyword>
<keyword evidence="1" id="KW-0472">Membrane</keyword>